<keyword evidence="1" id="KW-0805">Transcription regulation</keyword>
<dbReference type="Gene3D" id="1.10.10.60">
    <property type="entry name" value="Homeodomain-like"/>
    <property type="match status" value="2"/>
</dbReference>
<evidence type="ECO:0000256" key="1">
    <source>
        <dbReference type="ARBA" id="ARBA00023015"/>
    </source>
</evidence>
<keyword evidence="3" id="KW-0804">Transcription</keyword>
<organism evidence="5 6">
    <name type="scientific">Aliikangiella coralliicola</name>
    <dbReference type="NCBI Taxonomy" id="2592383"/>
    <lineage>
        <taxon>Bacteria</taxon>
        <taxon>Pseudomonadati</taxon>
        <taxon>Pseudomonadota</taxon>
        <taxon>Gammaproteobacteria</taxon>
        <taxon>Oceanospirillales</taxon>
        <taxon>Pleioneaceae</taxon>
        <taxon>Aliikangiella</taxon>
    </lineage>
</organism>
<sequence length="250" mass="28756">MTYQTNDNNHFTASDIMNEIGVQQIVSMFNLLSDVLFWIKDAESRIVFGNRYFLEHVGVSSLEQVIGCDDFDFSPPHIARQFIVDDQKVMSGKWVNDRLEMNLSKSGDIAWFVTSKRPLFDSQQNIIGSYGISRHLEKSSLVLSGMEAIKVPVNYIRRNYMHDIRLKQLAEISHLSISALERRFKKHLGKTPKQFINEIRLENARRILVETTLPISVIANDVGFSDHSYFSRQFSKQFGALPSAFRESCQ</sequence>
<dbReference type="RefSeq" id="WP_142933927.1">
    <property type="nucleotide sequence ID" value="NZ_ML660170.1"/>
</dbReference>
<dbReference type="PROSITE" id="PS00041">
    <property type="entry name" value="HTH_ARAC_FAMILY_1"/>
    <property type="match status" value="1"/>
</dbReference>
<gene>
    <name evidence="5" type="ORF">FLL46_22365</name>
</gene>
<dbReference type="Proteomes" id="UP000315439">
    <property type="component" value="Unassembled WGS sequence"/>
</dbReference>
<proteinExistence type="predicted"/>
<evidence type="ECO:0000259" key="4">
    <source>
        <dbReference type="PROSITE" id="PS01124"/>
    </source>
</evidence>
<dbReference type="Pfam" id="PF12833">
    <property type="entry name" value="HTH_18"/>
    <property type="match status" value="1"/>
</dbReference>
<dbReference type="PANTHER" id="PTHR43280">
    <property type="entry name" value="ARAC-FAMILY TRANSCRIPTIONAL REGULATOR"/>
    <property type="match status" value="1"/>
</dbReference>
<dbReference type="AlphaFoldDB" id="A0A545U4G2"/>
<dbReference type="InterPro" id="IPR013656">
    <property type="entry name" value="PAS_4"/>
</dbReference>
<dbReference type="InterPro" id="IPR000014">
    <property type="entry name" value="PAS"/>
</dbReference>
<dbReference type="SUPFAM" id="SSF46689">
    <property type="entry name" value="Homeodomain-like"/>
    <property type="match status" value="2"/>
</dbReference>
<evidence type="ECO:0000256" key="2">
    <source>
        <dbReference type="ARBA" id="ARBA00023125"/>
    </source>
</evidence>
<evidence type="ECO:0000313" key="6">
    <source>
        <dbReference type="Proteomes" id="UP000315439"/>
    </source>
</evidence>
<dbReference type="Pfam" id="PF08448">
    <property type="entry name" value="PAS_4"/>
    <property type="match status" value="1"/>
</dbReference>
<dbReference type="Gene3D" id="3.30.450.20">
    <property type="entry name" value="PAS domain"/>
    <property type="match status" value="1"/>
</dbReference>
<feature type="domain" description="HTH araC/xylS-type" evidence="4">
    <location>
        <begin position="150"/>
        <end position="248"/>
    </location>
</feature>
<keyword evidence="6" id="KW-1185">Reference proteome</keyword>
<dbReference type="CDD" id="cd00130">
    <property type="entry name" value="PAS"/>
    <property type="match status" value="1"/>
</dbReference>
<comment type="caution">
    <text evidence="5">The sequence shown here is derived from an EMBL/GenBank/DDBJ whole genome shotgun (WGS) entry which is preliminary data.</text>
</comment>
<name>A0A545U4G2_9GAMM</name>
<protein>
    <submittedName>
        <fullName evidence="5">AraC family transcriptional regulator</fullName>
    </submittedName>
</protein>
<reference evidence="5 6" key="1">
    <citation type="submission" date="2019-07" db="EMBL/GenBank/DDBJ databases">
        <title>Draft genome for Aliikangiella sp. M105.</title>
        <authorList>
            <person name="Wang G."/>
        </authorList>
    </citation>
    <scope>NUCLEOTIDE SEQUENCE [LARGE SCALE GENOMIC DNA]</scope>
    <source>
        <strain evidence="5 6">M105</strain>
    </source>
</reference>
<dbReference type="InterPro" id="IPR020449">
    <property type="entry name" value="Tscrpt_reg_AraC-type_HTH"/>
</dbReference>
<dbReference type="PRINTS" id="PR00032">
    <property type="entry name" value="HTHARAC"/>
</dbReference>
<dbReference type="EMBL" id="VIKS01000014">
    <property type="protein sequence ID" value="TQV84370.1"/>
    <property type="molecule type" value="Genomic_DNA"/>
</dbReference>
<dbReference type="SMART" id="SM00342">
    <property type="entry name" value="HTH_ARAC"/>
    <property type="match status" value="1"/>
</dbReference>
<accession>A0A545U4G2</accession>
<evidence type="ECO:0000313" key="5">
    <source>
        <dbReference type="EMBL" id="TQV84370.1"/>
    </source>
</evidence>
<dbReference type="GO" id="GO:0003700">
    <property type="term" value="F:DNA-binding transcription factor activity"/>
    <property type="evidence" value="ECO:0007669"/>
    <property type="project" value="InterPro"/>
</dbReference>
<evidence type="ECO:0000256" key="3">
    <source>
        <dbReference type="ARBA" id="ARBA00023163"/>
    </source>
</evidence>
<dbReference type="SUPFAM" id="SSF55785">
    <property type="entry name" value="PYP-like sensor domain (PAS domain)"/>
    <property type="match status" value="1"/>
</dbReference>
<dbReference type="PROSITE" id="PS01124">
    <property type="entry name" value="HTH_ARAC_FAMILY_2"/>
    <property type="match status" value="1"/>
</dbReference>
<dbReference type="InterPro" id="IPR009057">
    <property type="entry name" value="Homeodomain-like_sf"/>
</dbReference>
<keyword evidence="2" id="KW-0238">DNA-binding</keyword>
<dbReference type="InterPro" id="IPR035965">
    <property type="entry name" value="PAS-like_dom_sf"/>
</dbReference>
<dbReference type="OrthoDB" id="5740883at2"/>
<dbReference type="InterPro" id="IPR018060">
    <property type="entry name" value="HTH_AraC"/>
</dbReference>
<dbReference type="InterPro" id="IPR018062">
    <property type="entry name" value="HTH_AraC-typ_CS"/>
</dbReference>
<dbReference type="GO" id="GO:0043565">
    <property type="term" value="F:sequence-specific DNA binding"/>
    <property type="evidence" value="ECO:0007669"/>
    <property type="project" value="InterPro"/>
</dbReference>
<dbReference type="PANTHER" id="PTHR43280:SF28">
    <property type="entry name" value="HTH-TYPE TRANSCRIPTIONAL ACTIVATOR RHAS"/>
    <property type="match status" value="1"/>
</dbReference>